<evidence type="ECO:0008006" key="4">
    <source>
        <dbReference type="Google" id="ProtNLM"/>
    </source>
</evidence>
<reference evidence="2" key="1">
    <citation type="journal article" date="2022" name="bioRxiv">
        <title>Genomics of Preaxostyla Flagellates Illuminates Evolutionary Transitions and the Path Towards Mitochondrial Loss.</title>
        <authorList>
            <person name="Novak L.V.F."/>
            <person name="Treitli S.C."/>
            <person name="Pyrih J."/>
            <person name="Halakuc P."/>
            <person name="Pipaliya S.V."/>
            <person name="Vacek V."/>
            <person name="Brzon O."/>
            <person name="Soukal P."/>
            <person name="Eme L."/>
            <person name="Dacks J.B."/>
            <person name="Karnkowska A."/>
            <person name="Elias M."/>
            <person name="Hampl V."/>
        </authorList>
    </citation>
    <scope>NUCLEOTIDE SEQUENCE</scope>
    <source>
        <strain evidence="2">RCP-MX</strain>
    </source>
</reference>
<protein>
    <recommendedName>
        <fullName evidence="4">Ubiquitin-like domain-containing protein</fullName>
    </recommendedName>
</protein>
<comment type="caution">
    <text evidence="2">The sequence shown here is derived from an EMBL/GenBank/DDBJ whole genome shotgun (WGS) entry which is preliminary data.</text>
</comment>
<evidence type="ECO:0000313" key="2">
    <source>
        <dbReference type="EMBL" id="KAJ4459988.1"/>
    </source>
</evidence>
<evidence type="ECO:0000256" key="1">
    <source>
        <dbReference type="SAM" id="MobiDB-lite"/>
    </source>
</evidence>
<dbReference type="Proteomes" id="UP001141327">
    <property type="component" value="Unassembled WGS sequence"/>
</dbReference>
<organism evidence="2 3">
    <name type="scientific">Paratrimastix pyriformis</name>
    <dbReference type="NCBI Taxonomy" id="342808"/>
    <lineage>
        <taxon>Eukaryota</taxon>
        <taxon>Metamonada</taxon>
        <taxon>Preaxostyla</taxon>
        <taxon>Paratrimastigidae</taxon>
        <taxon>Paratrimastix</taxon>
    </lineage>
</organism>
<feature type="region of interest" description="Disordered" evidence="1">
    <location>
        <begin position="106"/>
        <end position="147"/>
    </location>
</feature>
<dbReference type="EMBL" id="JAPMOS010000016">
    <property type="protein sequence ID" value="KAJ4459988.1"/>
    <property type="molecule type" value="Genomic_DNA"/>
</dbReference>
<dbReference type="Gene3D" id="1.25.10.10">
    <property type="entry name" value="Leucine-rich Repeat Variant"/>
    <property type="match status" value="2"/>
</dbReference>
<sequence length="787" mass="82767">MGEVARLVLEVKGTRKQRVQFPRNAGFEELKSLIARVFAPEYPVNLSYLSDGDVFDIAGDDSLKGYLQENPLPPLKILLTSTPPMAATPTATLMPTNDDVNLGVSMLSSQPEPSAAPVATATGETPPGPVRPIPNEPPSAPPPERLSPLSMCTLRLEANGPPPRTIEIAPDQADSMPLEVFMGLLSSQFNGRAVAGAPEVIASSGAVTGRVVRAKSLHALLRASLVKPVVIRVQLMPLSPTIKAERKKLKKMKQKEQRHAAAEPPPQQAAAAAQVADAHQPETDAHQPEVSAPRPADAAIPFEKIRALAARLAAPADTLIMDPSTPGLLGKICSMARDDPRTISLLRQAGVPASLVRLLTEAAHLLFACQQPVLALLPFMTIESLSVDPKIRAAFGRAGVAVPVVSLLVDHPDMAAQRWLRDSSRPLQLLLAHPDLCTTHPVVAEGLLQAIANLALHPANSISFERAGVVPPLVGLLTAHPNLPTVTPNLARNLLAAIGGRRTSLPTASPAVTKVLFGAITLLSGAEKSRDSFGQAGVVAPLVRMLTAHPDLPTTNSALAAVLLSTVRILSPGPGNRALFLSAGVANPLVRVLIACTGLSTATDHCLGAIRNLSVAQEGCAAFGRAGVVAPIVGLLTAHPDLPTASLTVAIDLLLVICNLSKDREVNASLGSAGIVAPLSRMLSHPQLAAISGPLFSAIGILAELPENWTAFVHAGVPAHLVRLLPSLPITNTNMANALLRLVLTLSFDPQCEAILKNAPLRRFVEFPGVDPMLVFVFAPYFALSMQ</sequence>
<dbReference type="PANTHER" id="PTHR23315:SF7">
    <property type="entry name" value="U-BOX DOMAIN-CONTAINING PROTEIN 4"/>
    <property type="match status" value="1"/>
</dbReference>
<dbReference type="InterPro" id="IPR011989">
    <property type="entry name" value="ARM-like"/>
</dbReference>
<dbReference type="PANTHER" id="PTHR23315">
    <property type="entry name" value="U BOX DOMAIN-CONTAINING"/>
    <property type="match status" value="1"/>
</dbReference>
<dbReference type="SUPFAM" id="SSF48371">
    <property type="entry name" value="ARM repeat"/>
    <property type="match status" value="2"/>
</dbReference>
<name>A0ABQ8ULA6_9EUKA</name>
<dbReference type="SMART" id="SM00185">
    <property type="entry name" value="ARM"/>
    <property type="match status" value="5"/>
</dbReference>
<keyword evidence="3" id="KW-1185">Reference proteome</keyword>
<proteinExistence type="predicted"/>
<feature type="region of interest" description="Disordered" evidence="1">
    <location>
        <begin position="245"/>
        <end position="296"/>
    </location>
</feature>
<evidence type="ECO:0000313" key="3">
    <source>
        <dbReference type="Proteomes" id="UP001141327"/>
    </source>
</evidence>
<dbReference type="InterPro" id="IPR000225">
    <property type="entry name" value="Armadillo"/>
</dbReference>
<gene>
    <name evidence="2" type="ORF">PAPYR_4066</name>
</gene>
<accession>A0ABQ8ULA6</accession>
<dbReference type="InterPro" id="IPR016024">
    <property type="entry name" value="ARM-type_fold"/>
</dbReference>
<feature type="compositionally biased region" description="Pro residues" evidence="1">
    <location>
        <begin position="126"/>
        <end position="145"/>
    </location>
</feature>
<feature type="compositionally biased region" description="Low complexity" evidence="1">
    <location>
        <begin position="268"/>
        <end position="278"/>
    </location>
</feature>